<dbReference type="InParanoid" id="D0RM72"/>
<evidence type="ECO:0000313" key="2">
    <source>
        <dbReference type="EMBL" id="EEY59765.1"/>
    </source>
</evidence>
<feature type="region of interest" description="Disordered" evidence="1">
    <location>
        <begin position="1"/>
        <end position="37"/>
    </location>
</feature>
<reference evidence="3" key="1">
    <citation type="journal article" date="2009" name="Nature">
        <title>Genome sequence and analysis of the Irish potato famine pathogen Phytophthora infestans.</title>
        <authorList>
            <consortium name="The Broad Institute Genome Sequencing Platform"/>
            <person name="Haas B.J."/>
            <person name="Kamoun S."/>
            <person name="Zody M.C."/>
            <person name="Jiang R.H."/>
            <person name="Handsaker R.E."/>
            <person name="Cano L.M."/>
            <person name="Grabherr M."/>
            <person name="Kodira C.D."/>
            <person name="Raffaele S."/>
            <person name="Torto-Alalibo T."/>
            <person name="Bozkurt T.O."/>
            <person name="Ah-Fong A.M."/>
            <person name="Alvarado L."/>
            <person name="Anderson V.L."/>
            <person name="Armstrong M.R."/>
            <person name="Avrova A."/>
            <person name="Baxter L."/>
            <person name="Beynon J."/>
            <person name="Boevink P.C."/>
            <person name="Bollmann S.R."/>
            <person name="Bos J.I."/>
            <person name="Bulone V."/>
            <person name="Cai G."/>
            <person name="Cakir C."/>
            <person name="Carrington J.C."/>
            <person name="Chawner M."/>
            <person name="Conti L."/>
            <person name="Costanzo S."/>
            <person name="Ewan R."/>
            <person name="Fahlgren N."/>
            <person name="Fischbach M.A."/>
            <person name="Fugelstad J."/>
            <person name="Gilroy E.M."/>
            <person name="Gnerre S."/>
            <person name="Green P.J."/>
            <person name="Grenville-Briggs L.J."/>
            <person name="Griffith J."/>
            <person name="Grunwald N.J."/>
            <person name="Horn K."/>
            <person name="Horner N.R."/>
            <person name="Hu C.H."/>
            <person name="Huitema E."/>
            <person name="Jeong D.H."/>
            <person name="Jones A.M."/>
            <person name="Jones J.D."/>
            <person name="Jones R.W."/>
            <person name="Karlsson E.K."/>
            <person name="Kunjeti S.G."/>
            <person name="Lamour K."/>
            <person name="Liu Z."/>
            <person name="Ma L."/>
            <person name="Maclean D."/>
            <person name="Chibucos M.C."/>
            <person name="McDonald H."/>
            <person name="McWalters J."/>
            <person name="Meijer H.J."/>
            <person name="Morgan W."/>
            <person name="Morris P.F."/>
            <person name="Munro C.A."/>
            <person name="O'Neill K."/>
            <person name="Ospina-Giraldo M."/>
            <person name="Pinzon A."/>
            <person name="Pritchard L."/>
            <person name="Ramsahoye B."/>
            <person name="Ren Q."/>
            <person name="Restrepo S."/>
            <person name="Roy S."/>
            <person name="Sadanandom A."/>
            <person name="Savidor A."/>
            <person name="Schornack S."/>
            <person name="Schwartz D.C."/>
            <person name="Schumann U.D."/>
            <person name="Schwessinger B."/>
            <person name="Seyer L."/>
            <person name="Sharpe T."/>
            <person name="Silvar C."/>
            <person name="Song J."/>
            <person name="Studholme D.J."/>
            <person name="Sykes S."/>
            <person name="Thines M."/>
            <person name="van de Vondervoort P.J."/>
            <person name="Phuntumart V."/>
            <person name="Wawra S."/>
            <person name="Weide R."/>
            <person name="Win J."/>
            <person name="Young C."/>
            <person name="Zhou S."/>
            <person name="Fry W."/>
            <person name="Meyers B.C."/>
            <person name="van West P."/>
            <person name="Ristaino J."/>
            <person name="Govers F."/>
            <person name="Birch P.R."/>
            <person name="Whisson S.C."/>
            <person name="Judelson H.S."/>
            <person name="Nusbaum C."/>
        </authorList>
    </citation>
    <scope>NUCLEOTIDE SEQUENCE [LARGE SCALE GENOMIC DNA]</scope>
    <source>
        <strain evidence="3">T30-4</strain>
    </source>
</reference>
<dbReference type="OrthoDB" id="111001at2759"/>
<gene>
    <name evidence="2" type="ORF">PITG_22359</name>
</gene>
<evidence type="ECO:0000313" key="3">
    <source>
        <dbReference type="Proteomes" id="UP000006643"/>
    </source>
</evidence>
<feature type="non-terminal residue" evidence="2">
    <location>
        <position position="1"/>
    </location>
</feature>
<evidence type="ECO:0000256" key="1">
    <source>
        <dbReference type="SAM" id="MobiDB-lite"/>
    </source>
</evidence>
<dbReference type="RefSeq" id="XP_002909858.1">
    <property type="nucleotide sequence ID" value="XM_002909812.1"/>
</dbReference>
<name>D0RM72_PHYIT</name>
<dbReference type="EMBL" id="GG690036">
    <property type="protein sequence ID" value="EEY59765.1"/>
    <property type="molecule type" value="Genomic_DNA"/>
</dbReference>
<dbReference type="KEGG" id="pif:PITG_22359"/>
<sequence>EEDSEDHNMSSELLDKKDDTLNDVHDGDQSGEHAKMPEQVVFEKVKSNGSVVRKQVPVFRDVYFVFMGYGHSEEDQPGFVEDIQMLLRDDDLLMFNEIVAEEQLTDNNVALTL</sequence>
<dbReference type="AlphaFoldDB" id="D0RM72"/>
<proteinExistence type="predicted"/>
<dbReference type="VEuPathDB" id="FungiDB:PITG_22359"/>
<accession>D0RM72</accession>
<dbReference type="Proteomes" id="UP000006643">
    <property type="component" value="Unassembled WGS sequence"/>
</dbReference>
<dbReference type="HOGENOM" id="CLU_2140019_0_0_1"/>
<organism evidence="2 3">
    <name type="scientific">Phytophthora infestans (strain T30-4)</name>
    <name type="common">Potato late blight agent</name>
    <dbReference type="NCBI Taxonomy" id="403677"/>
    <lineage>
        <taxon>Eukaryota</taxon>
        <taxon>Sar</taxon>
        <taxon>Stramenopiles</taxon>
        <taxon>Oomycota</taxon>
        <taxon>Peronosporomycetes</taxon>
        <taxon>Peronosporales</taxon>
        <taxon>Peronosporaceae</taxon>
        <taxon>Phytophthora</taxon>
    </lineage>
</organism>
<dbReference type="GeneID" id="9468354"/>
<keyword evidence="3" id="KW-1185">Reference proteome</keyword>
<protein>
    <submittedName>
        <fullName evidence="2">Uncharacterized protein</fullName>
    </submittedName>
</protein>